<protein>
    <submittedName>
        <fullName evidence="1">Uncharacterized protein</fullName>
    </submittedName>
</protein>
<evidence type="ECO:0000313" key="2">
    <source>
        <dbReference type="Proteomes" id="UP000823868"/>
    </source>
</evidence>
<accession>A0A9D1Y9L9</accession>
<sequence length="183" mass="20348">MATYTPNYGLHQWVPEDQFLREDFNEDFQKLDKTLGRTEQMLLGLYRSLPCVLYPLFDCAIKDYAENHAYPNIKNLILDGLDNQDKIASLGGRLTMQLGNVVLPWDADPAAITTVAFDLTGIHWSHATIWIRCEPQADYSALVNNLPATQTGKRSAKTADGKIDCAEVQFDVEIPDGGSSAVV</sequence>
<comment type="caution">
    <text evidence="1">The sequence shown here is derived from an EMBL/GenBank/DDBJ whole genome shotgun (WGS) entry which is preliminary data.</text>
</comment>
<dbReference type="Proteomes" id="UP000823868">
    <property type="component" value="Unassembled WGS sequence"/>
</dbReference>
<feature type="non-terminal residue" evidence="1">
    <location>
        <position position="183"/>
    </location>
</feature>
<dbReference type="EMBL" id="DXDX01000143">
    <property type="protein sequence ID" value="HIY21840.1"/>
    <property type="molecule type" value="Genomic_DNA"/>
</dbReference>
<gene>
    <name evidence="1" type="ORF">H9841_08070</name>
</gene>
<dbReference type="AlphaFoldDB" id="A0A9D1Y9L9"/>
<proteinExistence type="predicted"/>
<name>A0A9D1Y9L9_9FIRM</name>
<evidence type="ECO:0000313" key="1">
    <source>
        <dbReference type="EMBL" id="HIY21840.1"/>
    </source>
</evidence>
<organism evidence="1 2">
    <name type="scientific">Candidatus Flavonifractor merdigallinarum</name>
    <dbReference type="NCBI Taxonomy" id="2838589"/>
    <lineage>
        <taxon>Bacteria</taxon>
        <taxon>Bacillati</taxon>
        <taxon>Bacillota</taxon>
        <taxon>Clostridia</taxon>
        <taxon>Eubacteriales</taxon>
        <taxon>Oscillospiraceae</taxon>
        <taxon>Flavonifractor</taxon>
    </lineage>
</organism>
<reference evidence="1" key="1">
    <citation type="journal article" date="2021" name="PeerJ">
        <title>Extensive microbial diversity within the chicken gut microbiome revealed by metagenomics and culture.</title>
        <authorList>
            <person name="Gilroy R."/>
            <person name="Ravi A."/>
            <person name="Getino M."/>
            <person name="Pursley I."/>
            <person name="Horton D.L."/>
            <person name="Alikhan N.F."/>
            <person name="Baker D."/>
            <person name="Gharbi K."/>
            <person name="Hall N."/>
            <person name="Watson M."/>
            <person name="Adriaenssens E.M."/>
            <person name="Foster-Nyarko E."/>
            <person name="Jarju S."/>
            <person name="Secka A."/>
            <person name="Antonio M."/>
            <person name="Oren A."/>
            <person name="Chaudhuri R.R."/>
            <person name="La Ragione R."/>
            <person name="Hildebrand F."/>
            <person name="Pallen M.J."/>
        </authorList>
    </citation>
    <scope>NUCLEOTIDE SEQUENCE</scope>
    <source>
        <strain evidence="1">ChiBcec16_6824</strain>
    </source>
</reference>
<reference evidence="1" key="2">
    <citation type="submission" date="2021-04" db="EMBL/GenBank/DDBJ databases">
        <authorList>
            <person name="Gilroy R."/>
        </authorList>
    </citation>
    <scope>NUCLEOTIDE SEQUENCE</scope>
    <source>
        <strain evidence="1">ChiBcec16_6824</strain>
    </source>
</reference>